<sequence>MDKLECINLFCVVARLNSFTAAANELNVTQSAVSKKIAWLEHKLGFNLFERSARKINLTDAGKSYLAFCVQLVEQINVTEQTLKGEQAKVSGRLKISAPSAFATNMLSQPVAEFLSQHPEVKLEVSVNDQQVDLYKDDIDIALRAAHLPDSGLKAKRILDHELCYFAAPDYLEHNGHPSALSDLAHHQCITYSLSRPSNVWFINQQKHSVLEFIKSDSPEFIVKMALMGCGIAGMPKWMVQDKLNEGALVELFTDCEKASLPMYAVYKNADYIPFKIRAFVDYLSRYFTEQV</sequence>
<dbReference type="STRING" id="1348114.OM33_15480"/>
<evidence type="ECO:0000313" key="6">
    <source>
        <dbReference type="EMBL" id="AIY66546.1"/>
    </source>
</evidence>
<evidence type="ECO:0000256" key="4">
    <source>
        <dbReference type="ARBA" id="ARBA00023163"/>
    </source>
</evidence>
<evidence type="ECO:0000256" key="3">
    <source>
        <dbReference type="ARBA" id="ARBA00023125"/>
    </source>
</evidence>
<dbReference type="CDD" id="cd08422">
    <property type="entry name" value="PBP2_CrgA_like"/>
    <property type="match status" value="1"/>
</dbReference>
<dbReference type="InterPro" id="IPR058163">
    <property type="entry name" value="LysR-type_TF_proteobact-type"/>
</dbReference>
<dbReference type="InterPro" id="IPR036390">
    <property type="entry name" value="WH_DNA-bd_sf"/>
</dbReference>
<dbReference type="KEGG" id="pseo:OM33_15480"/>
<reference evidence="6 7" key="1">
    <citation type="submission" date="2014-11" db="EMBL/GenBank/DDBJ databases">
        <title>Complete Genome Sequence of Pseudoalteromonas sp. Strain OCN003 Isolated from Kaneohe Bay, Oahu, Hawaii.</title>
        <authorList>
            <person name="Beurmann S."/>
            <person name="Videau P."/>
            <person name="Ushijima B."/>
            <person name="Smith A.M."/>
            <person name="Aeby G.S."/>
            <person name="Callahan S.M."/>
            <person name="Belcaid M."/>
        </authorList>
    </citation>
    <scope>NUCLEOTIDE SEQUENCE [LARGE SCALE GENOMIC DNA]</scope>
    <source>
        <strain evidence="6 7">OCN003</strain>
    </source>
</reference>
<dbReference type="InterPro" id="IPR036388">
    <property type="entry name" value="WH-like_DNA-bd_sf"/>
</dbReference>
<evidence type="ECO:0000256" key="1">
    <source>
        <dbReference type="ARBA" id="ARBA00009437"/>
    </source>
</evidence>
<dbReference type="Pfam" id="PF03466">
    <property type="entry name" value="LysR_substrate"/>
    <property type="match status" value="1"/>
</dbReference>
<dbReference type="Proteomes" id="UP000030341">
    <property type="component" value="Chromosome 2"/>
</dbReference>
<accession>A0A0A7EKF1</accession>
<feature type="domain" description="HTH lysR-type" evidence="5">
    <location>
        <begin position="1"/>
        <end position="59"/>
    </location>
</feature>
<dbReference type="PRINTS" id="PR00039">
    <property type="entry name" value="HTHLYSR"/>
</dbReference>
<dbReference type="EMBL" id="CP009889">
    <property type="protein sequence ID" value="AIY66546.1"/>
    <property type="molecule type" value="Genomic_DNA"/>
</dbReference>
<organism evidence="6 7">
    <name type="scientific">Pseudoalteromonas piratica</name>
    <dbReference type="NCBI Taxonomy" id="1348114"/>
    <lineage>
        <taxon>Bacteria</taxon>
        <taxon>Pseudomonadati</taxon>
        <taxon>Pseudomonadota</taxon>
        <taxon>Gammaproteobacteria</taxon>
        <taxon>Alteromonadales</taxon>
        <taxon>Pseudoalteromonadaceae</taxon>
        <taxon>Pseudoalteromonas</taxon>
    </lineage>
</organism>
<dbReference type="PANTHER" id="PTHR30537">
    <property type="entry name" value="HTH-TYPE TRANSCRIPTIONAL REGULATOR"/>
    <property type="match status" value="1"/>
</dbReference>
<dbReference type="Pfam" id="PF00126">
    <property type="entry name" value="HTH_1"/>
    <property type="match status" value="1"/>
</dbReference>
<dbReference type="GO" id="GO:0003677">
    <property type="term" value="F:DNA binding"/>
    <property type="evidence" value="ECO:0007669"/>
    <property type="project" value="UniProtKB-KW"/>
</dbReference>
<keyword evidence="2" id="KW-0805">Transcription regulation</keyword>
<dbReference type="PROSITE" id="PS50931">
    <property type="entry name" value="HTH_LYSR"/>
    <property type="match status" value="1"/>
</dbReference>
<dbReference type="HOGENOM" id="CLU_039613_16_2_6"/>
<dbReference type="SUPFAM" id="SSF53850">
    <property type="entry name" value="Periplasmic binding protein-like II"/>
    <property type="match status" value="1"/>
</dbReference>
<protein>
    <submittedName>
        <fullName evidence="6">LysR family transcriptional regulator</fullName>
    </submittedName>
</protein>
<gene>
    <name evidence="6" type="ORF">OM33_15480</name>
</gene>
<evidence type="ECO:0000313" key="7">
    <source>
        <dbReference type="Proteomes" id="UP000030341"/>
    </source>
</evidence>
<proteinExistence type="inferred from homology"/>
<dbReference type="Gene3D" id="1.10.10.10">
    <property type="entry name" value="Winged helix-like DNA-binding domain superfamily/Winged helix DNA-binding domain"/>
    <property type="match status" value="1"/>
</dbReference>
<dbReference type="InterPro" id="IPR005119">
    <property type="entry name" value="LysR_subst-bd"/>
</dbReference>
<dbReference type="OrthoDB" id="9786526at2"/>
<keyword evidence="4" id="KW-0804">Transcription</keyword>
<dbReference type="InterPro" id="IPR000847">
    <property type="entry name" value="LysR_HTH_N"/>
</dbReference>
<dbReference type="SUPFAM" id="SSF46785">
    <property type="entry name" value="Winged helix' DNA-binding domain"/>
    <property type="match status" value="1"/>
</dbReference>
<dbReference type="Gene3D" id="3.40.190.290">
    <property type="match status" value="1"/>
</dbReference>
<evidence type="ECO:0000256" key="2">
    <source>
        <dbReference type="ARBA" id="ARBA00023015"/>
    </source>
</evidence>
<comment type="similarity">
    <text evidence="1">Belongs to the LysR transcriptional regulatory family.</text>
</comment>
<dbReference type="eggNOG" id="COG0583">
    <property type="taxonomic scope" value="Bacteria"/>
</dbReference>
<name>A0A0A7EKF1_9GAMM</name>
<dbReference type="FunFam" id="1.10.10.10:FF:000001">
    <property type="entry name" value="LysR family transcriptional regulator"/>
    <property type="match status" value="1"/>
</dbReference>
<dbReference type="RefSeq" id="WP_040134850.1">
    <property type="nucleotide sequence ID" value="NZ_CP009889.1"/>
</dbReference>
<keyword evidence="7" id="KW-1185">Reference proteome</keyword>
<dbReference type="GO" id="GO:0003700">
    <property type="term" value="F:DNA-binding transcription factor activity"/>
    <property type="evidence" value="ECO:0007669"/>
    <property type="project" value="InterPro"/>
</dbReference>
<dbReference type="AlphaFoldDB" id="A0A0A7EKF1"/>
<evidence type="ECO:0000259" key="5">
    <source>
        <dbReference type="PROSITE" id="PS50931"/>
    </source>
</evidence>
<dbReference type="PANTHER" id="PTHR30537:SF5">
    <property type="entry name" value="HTH-TYPE TRANSCRIPTIONAL ACTIVATOR TTDR-RELATED"/>
    <property type="match status" value="1"/>
</dbReference>
<keyword evidence="3" id="KW-0238">DNA-binding</keyword>